<evidence type="ECO:0000313" key="3">
    <source>
        <dbReference type="EMBL" id="KZF25102.1"/>
    </source>
</evidence>
<dbReference type="EMBL" id="KV407455">
    <property type="protein sequence ID" value="KZF25102.1"/>
    <property type="molecule type" value="Genomic_DNA"/>
</dbReference>
<gene>
    <name evidence="3" type="ORF">L228DRAFT_265580</name>
</gene>
<feature type="region of interest" description="Disordered" evidence="2">
    <location>
        <begin position="532"/>
        <end position="599"/>
    </location>
</feature>
<keyword evidence="4" id="KW-1185">Reference proteome</keyword>
<accession>A0A165IMB6</accession>
<feature type="region of interest" description="Disordered" evidence="2">
    <location>
        <begin position="359"/>
        <end position="385"/>
    </location>
</feature>
<feature type="compositionally biased region" description="Basic and acidic residues" evidence="2">
    <location>
        <begin position="9"/>
        <end position="29"/>
    </location>
</feature>
<feature type="compositionally biased region" description="Basic and acidic residues" evidence="2">
    <location>
        <begin position="537"/>
        <end position="546"/>
    </location>
</feature>
<organism evidence="3 4">
    <name type="scientific">Xylona heveae (strain CBS 132557 / TC161)</name>
    <dbReference type="NCBI Taxonomy" id="1328760"/>
    <lineage>
        <taxon>Eukaryota</taxon>
        <taxon>Fungi</taxon>
        <taxon>Dikarya</taxon>
        <taxon>Ascomycota</taxon>
        <taxon>Pezizomycotina</taxon>
        <taxon>Xylonomycetes</taxon>
        <taxon>Xylonales</taxon>
        <taxon>Xylonaceae</taxon>
        <taxon>Xylona</taxon>
    </lineage>
</organism>
<dbReference type="InParanoid" id="A0A165IMB6"/>
<dbReference type="OrthoDB" id="5427204at2759"/>
<feature type="region of interest" description="Disordered" evidence="2">
    <location>
        <begin position="307"/>
        <end position="347"/>
    </location>
</feature>
<protein>
    <submittedName>
        <fullName evidence="3">Uncharacterized protein</fullName>
    </submittedName>
</protein>
<dbReference type="GeneID" id="28899861"/>
<evidence type="ECO:0000313" key="4">
    <source>
        <dbReference type="Proteomes" id="UP000076632"/>
    </source>
</evidence>
<dbReference type="RefSeq" id="XP_018190657.1">
    <property type="nucleotide sequence ID" value="XM_018334724.1"/>
</dbReference>
<feature type="compositionally biased region" description="Low complexity" evidence="2">
    <location>
        <begin position="359"/>
        <end position="383"/>
    </location>
</feature>
<proteinExistence type="predicted"/>
<feature type="region of interest" description="Disordered" evidence="2">
    <location>
        <begin position="1"/>
        <end position="134"/>
    </location>
</feature>
<sequence length="656" mass="71484">MAAGSNWKRPWEDDDKSRHYNRRRADSDSAKPQGNLTRNPPFFWPAQVKDERKLAPIAETLRPPANSPHGGQQQPLYMPAAREAERSSWGSGTQFSGSPKRQRIQIEAGRGLPSSRRLSESALKKHTAGIPALPAPPLAPIYTPFVNEHQEYTRPKPNGISRSDDRLTGVDAWNGVSTDCSTCRDLHGIVQETLTSLVLLTTELHHGRTPGLTELSSNKVPDVASIGLKESMEWALEILTRAMVLAKRPAFNATVPVAADPGRINILPGVSNLGPSPSELSRRRVEGPEVENEDLWKGIRLLNSAHDFPRSQETQTTDESCRNSLAGDLPSLSTHSPPRTLSSSGSVFMNLHSPVQSAPLTRLLPSPSSLNLSSSQPASGSSPNIARSDAVQAAHLGDLQHQVSTKTLALQTLQQEHDNVLGALSRSRTRCAALEKKCQASESEFNSLAEERLKLQGQIENLDSQIEELMKSRDEARKQSVANGGQYMKIMAMAGKLEAQGSADRQRWKLKEEEWEKERCKLKEAIRKLQAQLSSENHGRDQEPSAHIDAAGPVSSPGTSDTFPTESHESDTKTPVTSVTVTSPDAAIAGDAPEISTMSTSEELHAEICRLRSVCRGMEAALRDIQAETRSVEATAQAFGSLSKTIIERVESAVNA</sequence>
<dbReference type="AlphaFoldDB" id="A0A165IMB6"/>
<evidence type="ECO:0000256" key="2">
    <source>
        <dbReference type="SAM" id="MobiDB-lite"/>
    </source>
</evidence>
<name>A0A165IMB6_XYLHT</name>
<feature type="coiled-coil region" evidence="1">
    <location>
        <begin position="424"/>
        <end position="479"/>
    </location>
</feature>
<feature type="compositionally biased region" description="Low complexity" evidence="2">
    <location>
        <begin position="573"/>
        <end position="585"/>
    </location>
</feature>
<keyword evidence="1" id="KW-0175">Coiled coil</keyword>
<feature type="compositionally biased region" description="Polar residues" evidence="2">
    <location>
        <begin position="88"/>
        <end position="99"/>
    </location>
</feature>
<feature type="region of interest" description="Disordered" evidence="2">
    <location>
        <begin position="270"/>
        <end position="289"/>
    </location>
</feature>
<dbReference type="STRING" id="1328760.A0A165IMB6"/>
<feature type="compositionally biased region" description="Polar residues" evidence="2">
    <location>
        <begin position="331"/>
        <end position="347"/>
    </location>
</feature>
<reference evidence="3 4" key="1">
    <citation type="journal article" date="2016" name="Fungal Biol.">
        <title>The genome of Xylona heveae provides a window into fungal endophytism.</title>
        <authorList>
            <person name="Gazis R."/>
            <person name="Kuo A."/>
            <person name="Riley R."/>
            <person name="LaButti K."/>
            <person name="Lipzen A."/>
            <person name="Lin J."/>
            <person name="Amirebrahimi M."/>
            <person name="Hesse C.N."/>
            <person name="Spatafora J.W."/>
            <person name="Henrissat B."/>
            <person name="Hainaut M."/>
            <person name="Grigoriev I.V."/>
            <person name="Hibbett D.S."/>
        </authorList>
    </citation>
    <scope>NUCLEOTIDE SEQUENCE [LARGE SCALE GENOMIC DNA]</scope>
    <source>
        <strain evidence="3 4">TC161</strain>
    </source>
</reference>
<feature type="compositionally biased region" description="Polar residues" evidence="2">
    <location>
        <begin position="556"/>
        <end position="565"/>
    </location>
</feature>
<dbReference type="Proteomes" id="UP000076632">
    <property type="component" value="Unassembled WGS sequence"/>
</dbReference>
<evidence type="ECO:0000256" key="1">
    <source>
        <dbReference type="SAM" id="Coils"/>
    </source>
</evidence>